<feature type="transmembrane region" description="Helical" evidence="1">
    <location>
        <begin position="307"/>
        <end position="325"/>
    </location>
</feature>
<feature type="transmembrane region" description="Helical" evidence="1">
    <location>
        <begin position="7"/>
        <end position="25"/>
    </location>
</feature>
<dbReference type="Pfam" id="PF19040">
    <property type="entry name" value="SGNH"/>
    <property type="match status" value="1"/>
</dbReference>
<feature type="transmembrane region" description="Helical" evidence="1">
    <location>
        <begin position="268"/>
        <end position="287"/>
    </location>
</feature>
<evidence type="ECO:0000313" key="4">
    <source>
        <dbReference type="EMBL" id="MCB5161502.1"/>
    </source>
</evidence>
<dbReference type="EMBL" id="JAJATW010000007">
    <property type="protein sequence ID" value="MCB5161502.1"/>
    <property type="molecule type" value="Genomic_DNA"/>
</dbReference>
<keyword evidence="5" id="KW-1185">Reference proteome</keyword>
<evidence type="ECO:0000259" key="2">
    <source>
        <dbReference type="Pfam" id="PF01757"/>
    </source>
</evidence>
<keyword evidence="1" id="KW-0812">Transmembrane</keyword>
<dbReference type="Pfam" id="PF01757">
    <property type="entry name" value="Acyl_transf_3"/>
    <property type="match status" value="1"/>
</dbReference>
<proteinExistence type="predicted"/>
<feature type="domain" description="SGNH" evidence="3">
    <location>
        <begin position="383"/>
        <end position="617"/>
    </location>
</feature>
<dbReference type="GO" id="GO:0009103">
    <property type="term" value="P:lipopolysaccharide biosynthetic process"/>
    <property type="evidence" value="ECO:0007669"/>
    <property type="project" value="TreeGrafter"/>
</dbReference>
<dbReference type="PANTHER" id="PTHR23028">
    <property type="entry name" value="ACETYLTRANSFERASE"/>
    <property type="match status" value="1"/>
</dbReference>
<keyword evidence="4" id="KW-0808">Transferase</keyword>
<keyword evidence="1" id="KW-1133">Transmembrane helix</keyword>
<feature type="transmembrane region" description="Helical" evidence="1">
    <location>
        <begin position="103"/>
        <end position="122"/>
    </location>
</feature>
<keyword evidence="1" id="KW-0472">Membrane</keyword>
<dbReference type="InterPro" id="IPR043968">
    <property type="entry name" value="SGNH"/>
</dbReference>
<evidence type="ECO:0000256" key="1">
    <source>
        <dbReference type="SAM" id="Phobius"/>
    </source>
</evidence>
<organism evidence="4 5">
    <name type="scientific">Marinomonas algarum</name>
    <dbReference type="NCBI Taxonomy" id="2883105"/>
    <lineage>
        <taxon>Bacteria</taxon>
        <taxon>Pseudomonadati</taxon>
        <taxon>Pseudomonadota</taxon>
        <taxon>Gammaproteobacteria</taxon>
        <taxon>Oceanospirillales</taxon>
        <taxon>Oceanospirillaceae</taxon>
        <taxon>Marinomonas</taxon>
    </lineage>
</organism>
<sequence>MNFRQDVNVLRGLSVLIVVIFHFFPKVLPNGYLGVDVFFIISGFLISLSILKDKKEDRFSYLSFYRRRIHRILPSVLVMFLVVTVAQFYILLPSDLVGYSSSLQASLLFIPNIYFFITGGYFGGNDSVKPLLHMWSLGVEEQFYILFPFLFVLSIKFIKNNKVFLSFVLFIMIVSFSLNIYVDSIGGENASFFLLPTRLWQFLFGVLAAIFLFYRDGQTLNLRYLSFFGIALVFLNVLYTFTFMPAAVLISFGVFIIIINSYGVGDNLIVKTLSFLGKISFSLYVWHWPIASFLNYYNIKSVSFEQALLGFIISILIAFLSWRFIEEPFRKPLRTKRLLSIIFLFYIVLISVSYATISNMGFPQRYEKNTGNIASAVDSNFRCPKFDTFLYGGSKACFIEVNDNGKYRTAVLGNSHSLMYAPVISETIKENLLVIPLNGCTPTSDINLNTQCINQFNKNLEKVKEDSNIKKIIIGTTWGNSVMVDSKGESINVSHESFNSSLKKTISYLQESGKEIFLIGPISTPSHDNNFASDLSRSLAFNKDSSSIKKSNSLDEFLDNYLNDIVFWRKELGHNFIQTYKELCDDTLCYFGRDGVAYFSDNNHLSKEGSEKTKDAFHLSLSK</sequence>
<dbReference type="PANTHER" id="PTHR23028:SF53">
    <property type="entry name" value="ACYL_TRANSF_3 DOMAIN-CONTAINING PROTEIN"/>
    <property type="match status" value="1"/>
</dbReference>
<name>A0A9X1LCH8_9GAMM</name>
<feature type="transmembrane region" description="Helical" evidence="1">
    <location>
        <begin position="72"/>
        <end position="91"/>
    </location>
</feature>
<feature type="transmembrane region" description="Helical" evidence="1">
    <location>
        <begin position="194"/>
        <end position="214"/>
    </location>
</feature>
<dbReference type="InterPro" id="IPR050879">
    <property type="entry name" value="Acyltransferase_3"/>
</dbReference>
<evidence type="ECO:0000259" key="3">
    <source>
        <dbReference type="Pfam" id="PF19040"/>
    </source>
</evidence>
<dbReference type="AlphaFoldDB" id="A0A9X1LCH8"/>
<feature type="transmembrane region" description="Helical" evidence="1">
    <location>
        <begin position="164"/>
        <end position="182"/>
    </location>
</feature>
<evidence type="ECO:0000313" key="5">
    <source>
        <dbReference type="Proteomes" id="UP001139095"/>
    </source>
</evidence>
<dbReference type="GO" id="GO:0016747">
    <property type="term" value="F:acyltransferase activity, transferring groups other than amino-acyl groups"/>
    <property type="evidence" value="ECO:0007669"/>
    <property type="project" value="InterPro"/>
</dbReference>
<keyword evidence="4" id="KW-0012">Acyltransferase</keyword>
<protein>
    <submittedName>
        <fullName evidence="4">Acyltransferase</fullName>
    </submittedName>
</protein>
<feature type="domain" description="Acyltransferase 3" evidence="2">
    <location>
        <begin position="6"/>
        <end position="322"/>
    </location>
</feature>
<feature type="transmembrane region" description="Helical" evidence="1">
    <location>
        <begin position="226"/>
        <end position="259"/>
    </location>
</feature>
<dbReference type="RefSeq" id="WP_226753877.1">
    <property type="nucleotide sequence ID" value="NZ_JAJATW010000007.1"/>
</dbReference>
<dbReference type="InterPro" id="IPR002656">
    <property type="entry name" value="Acyl_transf_3_dom"/>
</dbReference>
<reference evidence="4" key="1">
    <citation type="submission" date="2021-10" db="EMBL/GenBank/DDBJ databases">
        <title>Marinomonas pontica sp. nov., isolated from the Black Sea.</title>
        <authorList>
            <person name="Zhao L.-H."/>
            <person name="Xue J.-H."/>
        </authorList>
    </citation>
    <scope>NUCLEOTIDE SEQUENCE</scope>
    <source>
        <strain evidence="4">E8</strain>
    </source>
</reference>
<dbReference type="Proteomes" id="UP001139095">
    <property type="component" value="Unassembled WGS sequence"/>
</dbReference>
<comment type="caution">
    <text evidence="4">The sequence shown here is derived from an EMBL/GenBank/DDBJ whole genome shotgun (WGS) entry which is preliminary data.</text>
</comment>
<accession>A0A9X1LCH8</accession>
<dbReference type="GO" id="GO:0016020">
    <property type="term" value="C:membrane"/>
    <property type="evidence" value="ECO:0007669"/>
    <property type="project" value="TreeGrafter"/>
</dbReference>
<feature type="transmembrane region" description="Helical" evidence="1">
    <location>
        <begin position="337"/>
        <end position="357"/>
    </location>
</feature>
<feature type="transmembrane region" description="Helical" evidence="1">
    <location>
        <begin position="31"/>
        <end position="51"/>
    </location>
</feature>
<gene>
    <name evidence="4" type="ORF">LG368_06260</name>
</gene>